<proteinExistence type="inferred from homology"/>
<evidence type="ECO:0000313" key="9">
    <source>
        <dbReference type="EMBL" id="KNE56300.1"/>
    </source>
</evidence>
<dbReference type="PROSITE" id="PS00383">
    <property type="entry name" value="TYR_PHOSPHATASE_1"/>
    <property type="match status" value="1"/>
</dbReference>
<dbReference type="Pfam" id="PF00782">
    <property type="entry name" value="DSPc"/>
    <property type="match status" value="1"/>
</dbReference>
<dbReference type="InterPro" id="IPR029021">
    <property type="entry name" value="Prot-tyrosine_phosphatase-like"/>
</dbReference>
<feature type="compositionally biased region" description="Polar residues" evidence="5">
    <location>
        <begin position="22"/>
        <end position="41"/>
    </location>
</feature>
<evidence type="ECO:0000259" key="7">
    <source>
        <dbReference type="PROSITE" id="PS50056"/>
    </source>
</evidence>
<comment type="similarity">
    <text evidence="1">Belongs to the protein-tyrosine phosphatase family. Non-receptor class dual specificity subfamily.</text>
</comment>
<dbReference type="VEuPathDB" id="FungiDB:AMAG_02124"/>
<dbReference type="GO" id="GO:0004725">
    <property type="term" value="F:protein tyrosine phosphatase activity"/>
    <property type="evidence" value="ECO:0007669"/>
    <property type="project" value="UniProtKB-EC"/>
</dbReference>
<dbReference type="eggNOG" id="KOG1718">
    <property type="taxonomic scope" value="Eukaryota"/>
</dbReference>
<keyword evidence="4" id="KW-0904">Protein phosphatase</keyword>
<feature type="domain" description="Tyrosine specific protein phosphatases" evidence="7">
    <location>
        <begin position="618"/>
        <end position="671"/>
    </location>
</feature>
<dbReference type="PANTHER" id="PTHR10159">
    <property type="entry name" value="DUAL SPECIFICITY PROTEIN PHOSPHATASE"/>
    <property type="match status" value="1"/>
</dbReference>
<sequence>MPVPSRVDAVLSPSPARHHSAGSGNLTSPASTSSGAMSTCSPAPPSPLLAKGTSTPDYRVAAGASASPAPNPSSPGAAARSVLPRSSSSPPIKYAARFPDDASSAGSPSKPGKLMPSATADKSPSSTPGSPRRGFLGVNVTLASIQSATSFTGSAMTPRLGLAPKEAGTATTALSASQLLAGKGEIPAIQLAASPAGRMTLSPNDDAGVVVAQRNALSGSQINLKGAAAAGATVSGLTPNLSGGSLARSPSGQTGPSASNLPVPIKADELVMHLSGHFLHTIMLDVQRSDTSSGGVQKRIIGATLKRDFFKHRAFRWYSTSSAASKSGTGTNNAKVAYDVVFKTSGVMERVSQTEFDPTFIIYDESGDRDESAYKVGKLLKQHRKELHVYYLVGGIERFALTYPWFVDPRPAAAGAAGENSAAAAIQELRSRQSAILGGRLLTPSLILHRDGREVLVSKRWLADADPNSSSPSLDAMSTVMSPKDSIAADEITSPSSPEPPPGLSDAGDQSGENGVGVGLSLAEEKQLLDNETTGTDDAEQGTESAEDVSTLPEDQPFLYLSGIRGATEPHLKHLKITHVLNITQHPHPSNMPGVEYLKIPLDDVPSARIDLHFQQALDFINSARAMPNGRCLVHCFAGVSRSTSLVLAYLMSAQGCTLAQAYHTTFRSRPVIQPNEGFSKKLQKLEKELRGTRYPSLVYGWMSPNNTNFRDFIEFTMLHDDLQSKLNKRAASSAGMMRSESYKSSADTTAPTPPAKVDGSSPGMVSSGSHKSISPGVSPVGSMLITTSSLIGGTATGNALLVDVPSPTTSRHSSLWRNRSGSVGNAENAMGPPPGLPAFPVSSSKEGAATTALVGSTPRRRTSSPSPVVDMPLSYFPSLGFK</sequence>
<evidence type="ECO:0000256" key="3">
    <source>
        <dbReference type="ARBA" id="ARBA00022801"/>
    </source>
</evidence>
<accession>A0A0L0S1L0</accession>
<dbReference type="PRINTS" id="PR01908">
    <property type="entry name" value="ADSPHPHTASE"/>
</dbReference>
<dbReference type="EMBL" id="GG745330">
    <property type="protein sequence ID" value="KNE56300.1"/>
    <property type="molecule type" value="Genomic_DNA"/>
</dbReference>
<dbReference type="PROSITE" id="PS50054">
    <property type="entry name" value="TYR_PHOSPHATASE_DUAL"/>
    <property type="match status" value="1"/>
</dbReference>
<dbReference type="AlphaFoldDB" id="A0A0L0S1L0"/>
<feature type="region of interest" description="Disordered" evidence="5">
    <location>
        <begin position="489"/>
        <end position="517"/>
    </location>
</feature>
<dbReference type="GO" id="GO:0005737">
    <property type="term" value="C:cytoplasm"/>
    <property type="evidence" value="ECO:0007669"/>
    <property type="project" value="TreeGrafter"/>
</dbReference>
<feature type="compositionally biased region" description="Low complexity" evidence="5">
    <location>
        <begin position="123"/>
        <end position="134"/>
    </location>
</feature>
<keyword evidence="3" id="KW-0378">Hydrolase</keyword>
<dbReference type="PROSITE" id="PS50056">
    <property type="entry name" value="TYR_PHOSPHATASE_2"/>
    <property type="match status" value="1"/>
</dbReference>
<dbReference type="CDD" id="cd14498">
    <property type="entry name" value="DSP"/>
    <property type="match status" value="1"/>
</dbReference>
<feature type="region of interest" description="Disordered" evidence="5">
    <location>
        <begin position="532"/>
        <end position="552"/>
    </location>
</feature>
<reference evidence="10" key="2">
    <citation type="submission" date="2009-11" db="EMBL/GenBank/DDBJ databases">
        <title>The Genome Sequence of Allomyces macrogynus strain ATCC 38327.</title>
        <authorList>
            <consortium name="The Broad Institute Genome Sequencing Platform"/>
            <person name="Russ C."/>
            <person name="Cuomo C."/>
            <person name="Shea T."/>
            <person name="Young S.K."/>
            <person name="Zeng Q."/>
            <person name="Koehrsen M."/>
            <person name="Haas B."/>
            <person name="Borodovsky M."/>
            <person name="Guigo R."/>
            <person name="Alvarado L."/>
            <person name="Berlin A."/>
            <person name="Borenstein D."/>
            <person name="Chen Z."/>
            <person name="Engels R."/>
            <person name="Freedman E."/>
            <person name="Gellesch M."/>
            <person name="Goldberg J."/>
            <person name="Griggs A."/>
            <person name="Gujja S."/>
            <person name="Heiman D."/>
            <person name="Hepburn T."/>
            <person name="Howarth C."/>
            <person name="Jen D."/>
            <person name="Larson L."/>
            <person name="Lewis B."/>
            <person name="Mehta T."/>
            <person name="Park D."/>
            <person name="Pearson M."/>
            <person name="Roberts A."/>
            <person name="Saif S."/>
            <person name="Shenoy N."/>
            <person name="Sisk P."/>
            <person name="Stolte C."/>
            <person name="Sykes S."/>
            <person name="Walk T."/>
            <person name="White J."/>
            <person name="Yandava C."/>
            <person name="Burger G."/>
            <person name="Gray M.W."/>
            <person name="Holland P.W.H."/>
            <person name="King N."/>
            <person name="Lang F.B.F."/>
            <person name="Roger A.J."/>
            <person name="Ruiz-Trillo I."/>
            <person name="Lander E."/>
            <person name="Nusbaum C."/>
        </authorList>
    </citation>
    <scope>NUCLEOTIDE SEQUENCE [LARGE SCALE GENOMIC DNA]</scope>
    <source>
        <strain evidence="10">ATCC 38327</strain>
    </source>
</reference>
<gene>
    <name evidence="9" type="ORF">AMAG_02124</name>
</gene>
<feature type="compositionally biased region" description="Acidic residues" evidence="5">
    <location>
        <begin position="535"/>
        <end position="547"/>
    </location>
</feature>
<evidence type="ECO:0000259" key="6">
    <source>
        <dbReference type="PROSITE" id="PS50054"/>
    </source>
</evidence>
<organism evidence="9 10">
    <name type="scientific">Allomyces macrogynus (strain ATCC 38327)</name>
    <name type="common">Allomyces javanicus var. macrogynus</name>
    <dbReference type="NCBI Taxonomy" id="578462"/>
    <lineage>
        <taxon>Eukaryota</taxon>
        <taxon>Fungi</taxon>
        <taxon>Fungi incertae sedis</taxon>
        <taxon>Blastocladiomycota</taxon>
        <taxon>Blastocladiomycetes</taxon>
        <taxon>Blastocladiales</taxon>
        <taxon>Blastocladiaceae</taxon>
        <taxon>Allomyces</taxon>
    </lineage>
</organism>
<name>A0A0L0S1L0_ALLM3</name>
<feature type="compositionally biased region" description="Low complexity" evidence="5">
    <location>
        <begin position="61"/>
        <end position="91"/>
    </location>
</feature>
<dbReference type="GO" id="GO:0043409">
    <property type="term" value="P:negative regulation of MAPK cascade"/>
    <property type="evidence" value="ECO:0007669"/>
    <property type="project" value="TreeGrafter"/>
</dbReference>
<feature type="region of interest" description="Disordered" evidence="5">
    <location>
        <begin position="804"/>
        <end position="872"/>
    </location>
</feature>
<dbReference type="Gene3D" id="3.90.190.10">
    <property type="entry name" value="Protein tyrosine phosphatase superfamily"/>
    <property type="match status" value="1"/>
</dbReference>
<evidence type="ECO:0000256" key="2">
    <source>
        <dbReference type="ARBA" id="ARBA00013064"/>
    </source>
</evidence>
<dbReference type="InterPro" id="IPR001763">
    <property type="entry name" value="Rhodanese-like_dom"/>
</dbReference>
<keyword evidence="10" id="KW-1185">Reference proteome</keyword>
<dbReference type="InterPro" id="IPR016130">
    <property type="entry name" value="Tyr_Pase_AS"/>
</dbReference>
<evidence type="ECO:0000256" key="1">
    <source>
        <dbReference type="ARBA" id="ARBA00008601"/>
    </source>
</evidence>
<feature type="compositionally biased region" description="Polar residues" evidence="5">
    <location>
        <begin position="807"/>
        <end position="826"/>
    </location>
</feature>
<dbReference type="EC" id="3.1.3.48" evidence="2"/>
<feature type="region of interest" description="Disordered" evidence="5">
    <location>
        <begin position="730"/>
        <end position="778"/>
    </location>
</feature>
<feature type="domain" description="Rhodanese" evidence="8">
    <location>
        <begin position="357"/>
        <end position="408"/>
    </location>
</feature>
<dbReference type="SMART" id="SM00195">
    <property type="entry name" value="DSPc"/>
    <property type="match status" value="1"/>
</dbReference>
<feature type="compositionally biased region" description="Polar residues" evidence="5">
    <location>
        <begin position="764"/>
        <end position="773"/>
    </location>
</feature>
<protein>
    <recommendedName>
        <fullName evidence="2">protein-tyrosine-phosphatase</fullName>
        <ecNumber evidence="2">3.1.3.48</ecNumber>
    </recommendedName>
</protein>
<dbReference type="PANTHER" id="PTHR10159:SF519">
    <property type="entry name" value="DUAL SPECIFICITY PROTEIN PHOSPHATASE MPK3"/>
    <property type="match status" value="1"/>
</dbReference>
<evidence type="ECO:0000256" key="5">
    <source>
        <dbReference type="SAM" id="MobiDB-lite"/>
    </source>
</evidence>
<dbReference type="Proteomes" id="UP000054350">
    <property type="component" value="Unassembled WGS sequence"/>
</dbReference>
<dbReference type="OrthoDB" id="2017893at2759"/>
<dbReference type="InterPro" id="IPR000387">
    <property type="entry name" value="Tyr_Pase_dom"/>
</dbReference>
<dbReference type="InterPro" id="IPR020422">
    <property type="entry name" value="TYR_PHOSPHATASE_DUAL_dom"/>
</dbReference>
<evidence type="ECO:0000259" key="8">
    <source>
        <dbReference type="PROSITE" id="PS50206"/>
    </source>
</evidence>
<evidence type="ECO:0000256" key="4">
    <source>
        <dbReference type="ARBA" id="ARBA00022912"/>
    </source>
</evidence>
<dbReference type="InterPro" id="IPR000340">
    <property type="entry name" value="Dual-sp_phosphatase_cat-dom"/>
</dbReference>
<dbReference type="SUPFAM" id="SSF52799">
    <property type="entry name" value="(Phosphotyrosine protein) phosphatases II"/>
    <property type="match status" value="1"/>
</dbReference>
<dbReference type="PROSITE" id="PS50206">
    <property type="entry name" value="RHODANESE_3"/>
    <property type="match status" value="1"/>
</dbReference>
<feature type="region of interest" description="Disordered" evidence="5">
    <location>
        <begin position="1"/>
        <end position="134"/>
    </location>
</feature>
<reference evidence="9 10" key="1">
    <citation type="submission" date="2009-11" db="EMBL/GenBank/DDBJ databases">
        <title>Annotation of Allomyces macrogynus ATCC 38327.</title>
        <authorList>
            <consortium name="The Broad Institute Genome Sequencing Platform"/>
            <person name="Russ C."/>
            <person name="Cuomo C."/>
            <person name="Burger G."/>
            <person name="Gray M.W."/>
            <person name="Holland P.W.H."/>
            <person name="King N."/>
            <person name="Lang F.B.F."/>
            <person name="Roger A.J."/>
            <person name="Ruiz-Trillo I."/>
            <person name="Young S.K."/>
            <person name="Zeng Q."/>
            <person name="Gargeya S."/>
            <person name="Fitzgerald M."/>
            <person name="Haas B."/>
            <person name="Abouelleil A."/>
            <person name="Alvarado L."/>
            <person name="Arachchi H.M."/>
            <person name="Berlin A."/>
            <person name="Chapman S.B."/>
            <person name="Gearin G."/>
            <person name="Goldberg J."/>
            <person name="Griggs A."/>
            <person name="Gujja S."/>
            <person name="Hansen M."/>
            <person name="Heiman D."/>
            <person name="Howarth C."/>
            <person name="Larimer J."/>
            <person name="Lui A."/>
            <person name="MacDonald P.J.P."/>
            <person name="McCowen C."/>
            <person name="Montmayeur A."/>
            <person name="Murphy C."/>
            <person name="Neiman D."/>
            <person name="Pearson M."/>
            <person name="Priest M."/>
            <person name="Roberts A."/>
            <person name="Saif S."/>
            <person name="Shea T."/>
            <person name="Sisk P."/>
            <person name="Stolte C."/>
            <person name="Sykes S."/>
            <person name="Wortman J."/>
            <person name="Nusbaum C."/>
            <person name="Birren B."/>
        </authorList>
    </citation>
    <scope>NUCLEOTIDE SEQUENCE [LARGE SCALE GENOMIC DNA]</scope>
    <source>
        <strain evidence="9 10">ATCC 38327</strain>
    </source>
</reference>
<feature type="domain" description="Tyrosine-protein phosphatase" evidence="6">
    <location>
        <begin position="548"/>
        <end position="692"/>
    </location>
</feature>
<dbReference type="STRING" id="578462.A0A0L0S1L0"/>
<evidence type="ECO:0000313" key="10">
    <source>
        <dbReference type="Proteomes" id="UP000054350"/>
    </source>
</evidence>